<evidence type="ECO:0000256" key="3">
    <source>
        <dbReference type="ARBA" id="ARBA00023274"/>
    </source>
</evidence>
<organism evidence="5 6">
    <name type="scientific">Apatococcus lobatus</name>
    <dbReference type="NCBI Taxonomy" id="904363"/>
    <lineage>
        <taxon>Eukaryota</taxon>
        <taxon>Viridiplantae</taxon>
        <taxon>Chlorophyta</taxon>
        <taxon>core chlorophytes</taxon>
        <taxon>Trebouxiophyceae</taxon>
        <taxon>Chlorellales</taxon>
        <taxon>Chlorellaceae</taxon>
        <taxon>Apatococcus</taxon>
    </lineage>
</organism>
<keyword evidence="2" id="KW-0689">Ribosomal protein</keyword>
<comment type="caution">
    <text evidence="5">The sequence shown here is derived from an EMBL/GenBank/DDBJ whole genome shotgun (WGS) entry which is preliminary data.</text>
</comment>
<sequence>MRNLARALRGVPRRCRHSPPAAAAVQSPVIAEATSAQNPANLLTSQDFSSSSKEVCGVCWRQSFMCNCNSPSTAAEAASWPISPLFWGAPQMCTTFGMELPGLGPSANEPANDADRPGAAETVHCGTRRPYQPSNIVRKRRHGFLIRMATKAGRRIVAARRRKGRQSLTA</sequence>
<dbReference type="InterPro" id="IPR000271">
    <property type="entry name" value="Ribosomal_bL34"/>
</dbReference>
<dbReference type="PANTHER" id="PTHR14503">
    <property type="entry name" value="MITOCHONDRIAL RIBOSOMAL PROTEIN 34 FAMILY MEMBER"/>
    <property type="match status" value="1"/>
</dbReference>
<dbReference type="GO" id="GO:0006412">
    <property type="term" value="P:translation"/>
    <property type="evidence" value="ECO:0007669"/>
    <property type="project" value="InterPro"/>
</dbReference>
<evidence type="ECO:0000256" key="4">
    <source>
        <dbReference type="ARBA" id="ARBA00035274"/>
    </source>
</evidence>
<proteinExistence type="inferred from homology"/>
<dbReference type="GO" id="GO:0003735">
    <property type="term" value="F:structural constituent of ribosome"/>
    <property type="evidence" value="ECO:0007669"/>
    <property type="project" value="InterPro"/>
</dbReference>
<dbReference type="Proteomes" id="UP001438707">
    <property type="component" value="Unassembled WGS sequence"/>
</dbReference>
<evidence type="ECO:0000313" key="6">
    <source>
        <dbReference type="Proteomes" id="UP001438707"/>
    </source>
</evidence>
<evidence type="ECO:0000256" key="1">
    <source>
        <dbReference type="ARBA" id="ARBA00010111"/>
    </source>
</evidence>
<dbReference type="Gene3D" id="1.10.287.3980">
    <property type="match status" value="1"/>
</dbReference>
<dbReference type="PANTHER" id="PTHR14503:SF4">
    <property type="entry name" value="LARGE RIBOSOMAL SUBUNIT PROTEIN BL34M"/>
    <property type="match status" value="1"/>
</dbReference>
<name>A0AAW1S2R3_9CHLO</name>
<comment type="similarity">
    <text evidence="1">Belongs to the bacterial ribosomal protein bL34 family.</text>
</comment>
<evidence type="ECO:0000313" key="5">
    <source>
        <dbReference type="EMBL" id="KAK9839908.1"/>
    </source>
</evidence>
<keyword evidence="3" id="KW-0687">Ribonucleoprotein</keyword>
<gene>
    <name evidence="5" type="ORF">WJX74_000227</name>
</gene>
<dbReference type="GO" id="GO:1990904">
    <property type="term" value="C:ribonucleoprotein complex"/>
    <property type="evidence" value="ECO:0007669"/>
    <property type="project" value="UniProtKB-KW"/>
</dbReference>
<dbReference type="EMBL" id="JALJOS010000004">
    <property type="protein sequence ID" value="KAK9839908.1"/>
    <property type="molecule type" value="Genomic_DNA"/>
</dbReference>
<reference evidence="5 6" key="1">
    <citation type="journal article" date="2024" name="Nat. Commun.">
        <title>Phylogenomics reveals the evolutionary origins of lichenization in chlorophyte algae.</title>
        <authorList>
            <person name="Puginier C."/>
            <person name="Libourel C."/>
            <person name="Otte J."/>
            <person name="Skaloud P."/>
            <person name="Haon M."/>
            <person name="Grisel S."/>
            <person name="Petersen M."/>
            <person name="Berrin J.G."/>
            <person name="Delaux P.M."/>
            <person name="Dal Grande F."/>
            <person name="Keller J."/>
        </authorList>
    </citation>
    <scope>NUCLEOTIDE SEQUENCE [LARGE SCALE GENOMIC DNA]</scope>
    <source>
        <strain evidence="5 6">SAG 2145</strain>
    </source>
</reference>
<dbReference type="FunFam" id="1.10.287.3980:FF:000001">
    <property type="entry name" value="Mitochondrial ribosomal protein L34"/>
    <property type="match status" value="1"/>
</dbReference>
<dbReference type="Pfam" id="PF00468">
    <property type="entry name" value="Ribosomal_L34"/>
    <property type="match status" value="1"/>
</dbReference>
<dbReference type="HAMAP" id="MF_00391">
    <property type="entry name" value="Ribosomal_bL34"/>
    <property type="match status" value="1"/>
</dbReference>
<dbReference type="GO" id="GO:0005840">
    <property type="term" value="C:ribosome"/>
    <property type="evidence" value="ECO:0007669"/>
    <property type="project" value="UniProtKB-KW"/>
</dbReference>
<dbReference type="NCBIfam" id="TIGR01030">
    <property type="entry name" value="rpmH_bact"/>
    <property type="match status" value="1"/>
</dbReference>
<keyword evidence="6" id="KW-1185">Reference proteome</keyword>
<protein>
    <recommendedName>
        <fullName evidence="4">Large ribosomal subunit protein bL34m</fullName>
    </recommendedName>
</protein>
<dbReference type="AlphaFoldDB" id="A0AAW1S2R3"/>
<accession>A0AAW1S2R3</accession>
<evidence type="ECO:0000256" key="2">
    <source>
        <dbReference type="ARBA" id="ARBA00022980"/>
    </source>
</evidence>